<dbReference type="InterPro" id="IPR036758">
    <property type="entry name" value="At5g01610-like"/>
</dbReference>
<keyword evidence="3" id="KW-1185">Reference proteome</keyword>
<feature type="chain" id="PRO_5046144946" evidence="1">
    <location>
        <begin position="26"/>
        <end position="179"/>
    </location>
</feature>
<dbReference type="Gene3D" id="2.30.240.10">
    <property type="entry name" value="At5g01610-like"/>
    <property type="match status" value="1"/>
</dbReference>
<organism evidence="2 3">
    <name type="scientific">Hibiscus sabdariffa</name>
    <name type="common">roselle</name>
    <dbReference type="NCBI Taxonomy" id="183260"/>
    <lineage>
        <taxon>Eukaryota</taxon>
        <taxon>Viridiplantae</taxon>
        <taxon>Streptophyta</taxon>
        <taxon>Embryophyta</taxon>
        <taxon>Tracheophyta</taxon>
        <taxon>Spermatophyta</taxon>
        <taxon>Magnoliopsida</taxon>
        <taxon>eudicotyledons</taxon>
        <taxon>Gunneridae</taxon>
        <taxon>Pentapetalae</taxon>
        <taxon>rosids</taxon>
        <taxon>malvids</taxon>
        <taxon>Malvales</taxon>
        <taxon>Malvaceae</taxon>
        <taxon>Malvoideae</taxon>
        <taxon>Hibiscus</taxon>
    </lineage>
</organism>
<dbReference type="PANTHER" id="PTHR31676">
    <property type="entry name" value="T31J12.3 PROTEIN-RELATED"/>
    <property type="match status" value="1"/>
</dbReference>
<feature type="signal peptide" evidence="1">
    <location>
        <begin position="1"/>
        <end position="25"/>
    </location>
</feature>
<evidence type="ECO:0000313" key="2">
    <source>
        <dbReference type="EMBL" id="KAK8545925.1"/>
    </source>
</evidence>
<dbReference type="EMBL" id="JBBPBM010000023">
    <property type="protein sequence ID" value="KAK8545925.1"/>
    <property type="molecule type" value="Genomic_DNA"/>
</dbReference>
<proteinExistence type="predicted"/>
<accession>A0ABR2DVU8</accession>
<dbReference type="InterPro" id="IPR007493">
    <property type="entry name" value="DUF538"/>
</dbReference>
<dbReference type="PANTHER" id="PTHR31676:SF115">
    <property type="entry name" value="DUF538 DOMAIN-CONTAINING PROTEIN"/>
    <property type="match status" value="1"/>
</dbReference>
<protein>
    <submittedName>
        <fullName evidence="2">Uncharacterized protein</fullName>
    </submittedName>
</protein>
<gene>
    <name evidence="2" type="ORF">V6N12_026734</name>
</gene>
<evidence type="ECO:0000313" key="3">
    <source>
        <dbReference type="Proteomes" id="UP001472677"/>
    </source>
</evidence>
<evidence type="ECO:0000256" key="1">
    <source>
        <dbReference type="SAM" id="SignalP"/>
    </source>
</evidence>
<dbReference type="Proteomes" id="UP001472677">
    <property type="component" value="Unassembled WGS sequence"/>
</dbReference>
<dbReference type="SUPFAM" id="SSF141562">
    <property type="entry name" value="At5g01610-like"/>
    <property type="match status" value="1"/>
</dbReference>
<name>A0ABR2DVU8_9ROSI</name>
<keyword evidence="1" id="KW-0732">Signal</keyword>
<dbReference type="Pfam" id="PF04398">
    <property type="entry name" value="DUF538"/>
    <property type="match status" value="1"/>
</dbReference>
<comment type="caution">
    <text evidence="2">The sequence shown here is derived from an EMBL/GenBank/DDBJ whole genome shotgun (WGS) entry which is preliminary data.</text>
</comment>
<sequence length="179" mass="19947">MGISIFSLFPTLFLVFFLFLNFLTAQSSSPPSIYDYLKHNGLPVGIFPKGITDFSVDHETNRFQVNLTQPCNSDSEIQFHYDFNITGILSFGKIANLSGVSQQELFLWFPVIGIRVDDPASGLINFDVGVVDKQFSLSLFENPLDCTAVDPNDSSSNYQAPFMLRGAESVEEQELRAIS</sequence>
<reference evidence="2 3" key="1">
    <citation type="journal article" date="2024" name="G3 (Bethesda)">
        <title>Genome assembly of Hibiscus sabdariffa L. provides insights into metabolisms of medicinal natural products.</title>
        <authorList>
            <person name="Kim T."/>
        </authorList>
    </citation>
    <scope>NUCLEOTIDE SEQUENCE [LARGE SCALE GENOMIC DNA]</scope>
    <source>
        <strain evidence="2">TK-2024</strain>
        <tissue evidence="2">Old leaves</tissue>
    </source>
</reference>